<dbReference type="SUPFAM" id="SSF55073">
    <property type="entry name" value="Nucleotide cyclase"/>
    <property type="match status" value="1"/>
</dbReference>
<evidence type="ECO:0000256" key="2">
    <source>
        <dbReference type="ARBA" id="ARBA00034247"/>
    </source>
</evidence>
<dbReference type="Pfam" id="PF00990">
    <property type="entry name" value="GGDEF"/>
    <property type="match status" value="1"/>
</dbReference>
<reference evidence="4 5" key="1">
    <citation type="submission" date="2014-02" db="EMBL/GenBank/DDBJ databases">
        <title>Expanding our view of genomic diversity in Candidatus Accumulibacter clades.</title>
        <authorList>
            <person name="Skennerton C.T."/>
            <person name="Barr J.J."/>
            <person name="Slater F.R."/>
            <person name="Bond P.L."/>
            <person name="Tyson G.W."/>
        </authorList>
    </citation>
    <scope>NUCLEOTIDE SEQUENCE [LARGE SCALE GENOMIC DNA]</scope>
    <source>
        <strain evidence="5">BA-91</strain>
    </source>
</reference>
<name>A0A080LS74_9PROT</name>
<gene>
    <name evidence="4" type="ORF">AW09_003712</name>
</gene>
<evidence type="ECO:0000256" key="1">
    <source>
        <dbReference type="ARBA" id="ARBA00012528"/>
    </source>
</evidence>
<protein>
    <recommendedName>
        <fullName evidence="1">diguanylate cyclase</fullName>
        <ecNumber evidence="1">2.7.7.65</ecNumber>
    </recommendedName>
</protein>
<dbReference type="InterPro" id="IPR050469">
    <property type="entry name" value="Diguanylate_Cyclase"/>
</dbReference>
<dbReference type="Gene3D" id="3.30.70.270">
    <property type="match status" value="1"/>
</dbReference>
<dbReference type="InterPro" id="IPR043128">
    <property type="entry name" value="Rev_trsase/Diguanyl_cyclase"/>
</dbReference>
<comment type="catalytic activity">
    <reaction evidence="2">
        <text>2 GTP = 3',3'-c-di-GMP + 2 diphosphate</text>
        <dbReference type="Rhea" id="RHEA:24898"/>
        <dbReference type="ChEBI" id="CHEBI:33019"/>
        <dbReference type="ChEBI" id="CHEBI:37565"/>
        <dbReference type="ChEBI" id="CHEBI:58805"/>
        <dbReference type="EC" id="2.7.7.65"/>
    </reaction>
</comment>
<dbReference type="AlphaFoldDB" id="A0A080LS74"/>
<dbReference type="PROSITE" id="PS50887">
    <property type="entry name" value="GGDEF"/>
    <property type="match status" value="1"/>
</dbReference>
<accession>A0A080LS74</accession>
<feature type="domain" description="GGDEF" evidence="3">
    <location>
        <begin position="1"/>
        <end position="62"/>
    </location>
</feature>
<evidence type="ECO:0000313" key="4">
    <source>
        <dbReference type="EMBL" id="KFB71171.1"/>
    </source>
</evidence>
<dbReference type="PANTHER" id="PTHR45138">
    <property type="entry name" value="REGULATORY COMPONENTS OF SENSORY TRANSDUCTION SYSTEM"/>
    <property type="match status" value="1"/>
</dbReference>
<sequence length="69" mass="7382">MVFSSRVRRSGDKEALIGNISVSIGVADYIAGESATEFVSRADRALYMAKAQGRNRVVLAPRPQSAGVQ</sequence>
<evidence type="ECO:0000259" key="3">
    <source>
        <dbReference type="PROSITE" id="PS50887"/>
    </source>
</evidence>
<dbReference type="EC" id="2.7.7.65" evidence="1"/>
<organism evidence="4 5">
    <name type="scientific">Candidatus Accumulibacter phosphatis</name>
    <dbReference type="NCBI Taxonomy" id="327160"/>
    <lineage>
        <taxon>Bacteria</taxon>
        <taxon>Pseudomonadati</taxon>
        <taxon>Pseudomonadota</taxon>
        <taxon>Betaproteobacteria</taxon>
        <taxon>Candidatus Accumulibacter</taxon>
    </lineage>
</organism>
<dbReference type="Proteomes" id="UP000020077">
    <property type="component" value="Unassembled WGS sequence"/>
</dbReference>
<dbReference type="GO" id="GO:0005886">
    <property type="term" value="C:plasma membrane"/>
    <property type="evidence" value="ECO:0007669"/>
    <property type="project" value="TreeGrafter"/>
</dbReference>
<dbReference type="PANTHER" id="PTHR45138:SF9">
    <property type="entry name" value="DIGUANYLATE CYCLASE DGCM-RELATED"/>
    <property type="match status" value="1"/>
</dbReference>
<proteinExistence type="predicted"/>
<dbReference type="EMBL" id="JDVG02000587">
    <property type="protein sequence ID" value="KFB71171.1"/>
    <property type="molecule type" value="Genomic_DNA"/>
</dbReference>
<dbReference type="InterPro" id="IPR029787">
    <property type="entry name" value="Nucleotide_cyclase"/>
</dbReference>
<comment type="caution">
    <text evidence="4">The sequence shown here is derived from an EMBL/GenBank/DDBJ whole genome shotgun (WGS) entry which is preliminary data.</text>
</comment>
<dbReference type="GO" id="GO:0052621">
    <property type="term" value="F:diguanylate cyclase activity"/>
    <property type="evidence" value="ECO:0007669"/>
    <property type="project" value="UniProtKB-EC"/>
</dbReference>
<dbReference type="GO" id="GO:0043709">
    <property type="term" value="P:cell adhesion involved in single-species biofilm formation"/>
    <property type="evidence" value="ECO:0007669"/>
    <property type="project" value="TreeGrafter"/>
</dbReference>
<dbReference type="InterPro" id="IPR000160">
    <property type="entry name" value="GGDEF_dom"/>
</dbReference>
<evidence type="ECO:0000313" key="5">
    <source>
        <dbReference type="Proteomes" id="UP000020077"/>
    </source>
</evidence>
<dbReference type="GO" id="GO:1902201">
    <property type="term" value="P:negative regulation of bacterial-type flagellum-dependent cell motility"/>
    <property type="evidence" value="ECO:0007669"/>
    <property type="project" value="TreeGrafter"/>
</dbReference>